<keyword evidence="2" id="KW-0812">Transmembrane</keyword>
<evidence type="ECO:0000256" key="1">
    <source>
        <dbReference type="SAM" id="MobiDB-lite"/>
    </source>
</evidence>
<accession>A0ABR3ZCV9</accession>
<sequence>MSGDDNKYMDVLTNVSSEVRRYSGDIAQYVDQNFDRAADILREQLASVPWIPEQVKVYLPKPRSSTAVELASTADMSFYERLQDWLARHKILVSMALFFAGTLSYRAIRRTISARKYRRARRAKNGARVEVIVIAASPALPVTQSLALDLERRGYMVYIVCGSAEDEQAVRHMSRADIKPLSIDITDTANAAAALDRFALYLHAPHAAVPGAKRSHLQLTGIILIPSLNYQTSPIATIPPANFADLFNTHLLHPILSIQAFLPLLTARTALQPGDKAQSLLSAASGLSLAKIGKKTEDTPPKEKTPTPPKVLVFTPSIISSVNPPFHAPESTVCSALTAFTEVLAAELRPLAIPVTHIQLGTFDFSGFAPARSVTAHRSISGRMPLPAAETLSWSEPARHVYGRNFTAQSTSALGSGRAIRGVRGTSMHDLHHAVFDVLDGSNTNAIVRVGLGADLYGFVGSFVPRGLVAWMMGVRKVEDLSAMYQPPMPPTATSSVVSNNSDSPSPRRNSKRAPPNGVVAVGSEVGDSHIWQ</sequence>
<dbReference type="Gene3D" id="3.40.50.720">
    <property type="entry name" value="NAD(P)-binding Rossmann-like Domain"/>
    <property type="match status" value="1"/>
</dbReference>
<organism evidence="3 4">
    <name type="scientific">Sporothrix stenoceras</name>
    <dbReference type="NCBI Taxonomy" id="5173"/>
    <lineage>
        <taxon>Eukaryota</taxon>
        <taxon>Fungi</taxon>
        <taxon>Dikarya</taxon>
        <taxon>Ascomycota</taxon>
        <taxon>Pezizomycotina</taxon>
        <taxon>Sordariomycetes</taxon>
        <taxon>Sordariomycetidae</taxon>
        <taxon>Ophiostomatales</taxon>
        <taxon>Ophiostomataceae</taxon>
        <taxon>Sporothrix</taxon>
    </lineage>
</organism>
<dbReference type="PANTHER" id="PTHR43313">
    <property type="entry name" value="SHORT-CHAIN DEHYDROGENASE/REDUCTASE FAMILY 9C"/>
    <property type="match status" value="1"/>
</dbReference>
<dbReference type="EMBL" id="JAWCUI010000015">
    <property type="protein sequence ID" value="KAL1898516.1"/>
    <property type="molecule type" value="Genomic_DNA"/>
</dbReference>
<keyword evidence="2" id="KW-0472">Membrane</keyword>
<name>A0ABR3ZCV9_9PEZI</name>
<evidence type="ECO:0000313" key="4">
    <source>
        <dbReference type="Proteomes" id="UP001583186"/>
    </source>
</evidence>
<protein>
    <recommendedName>
        <fullName evidence="5">DUF1776-domain-containing protein</fullName>
    </recommendedName>
</protein>
<evidence type="ECO:0008006" key="5">
    <source>
        <dbReference type="Google" id="ProtNLM"/>
    </source>
</evidence>
<evidence type="ECO:0000256" key="2">
    <source>
        <dbReference type="SAM" id="Phobius"/>
    </source>
</evidence>
<comment type="caution">
    <text evidence="3">The sequence shown here is derived from an EMBL/GenBank/DDBJ whole genome shotgun (WGS) entry which is preliminary data.</text>
</comment>
<dbReference type="InterPro" id="IPR013952">
    <property type="entry name" value="DUF1776_fun"/>
</dbReference>
<proteinExistence type="predicted"/>
<feature type="transmembrane region" description="Helical" evidence="2">
    <location>
        <begin position="129"/>
        <end position="148"/>
    </location>
</feature>
<dbReference type="InterPro" id="IPR036291">
    <property type="entry name" value="NAD(P)-bd_dom_sf"/>
</dbReference>
<reference evidence="3 4" key="1">
    <citation type="journal article" date="2024" name="IMA Fungus">
        <title>IMA Genome - F19 : A genome assembly and annotation guide to empower mycologists, including annotated draft genome sequences of Ceratocystis pirilliformis, Diaporthe australafricana, Fusarium ophioides, Paecilomyces lecythidis, and Sporothrix stenoceras.</title>
        <authorList>
            <person name="Aylward J."/>
            <person name="Wilson A.M."/>
            <person name="Visagie C.M."/>
            <person name="Spraker J."/>
            <person name="Barnes I."/>
            <person name="Buitendag C."/>
            <person name="Ceriani C."/>
            <person name="Del Mar Angel L."/>
            <person name="du Plessis D."/>
            <person name="Fuchs T."/>
            <person name="Gasser K."/>
            <person name="Kramer D."/>
            <person name="Li W."/>
            <person name="Munsamy K."/>
            <person name="Piso A."/>
            <person name="Price J.L."/>
            <person name="Sonnekus B."/>
            <person name="Thomas C."/>
            <person name="van der Nest A."/>
            <person name="van Dijk A."/>
            <person name="van Heerden A."/>
            <person name="van Vuuren N."/>
            <person name="Yilmaz N."/>
            <person name="Duong T.A."/>
            <person name="van der Merwe N.A."/>
            <person name="Wingfield M.J."/>
            <person name="Wingfield B.D."/>
        </authorList>
    </citation>
    <scope>NUCLEOTIDE SEQUENCE [LARGE SCALE GENOMIC DNA]</scope>
    <source>
        <strain evidence="3 4">CMW 5346</strain>
    </source>
</reference>
<gene>
    <name evidence="3" type="ORF">Sste5346_003420</name>
</gene>
<feature type="region of interest" description="Disordered" evidence="1">
    <location>
        <begin position="486"/>
        <end position="533"/>
    </location>
</feature>
<feature type="transmembrane region" description="Helical" evidence="2">
    <location>
        <begin position="91"/>
        <end position="108"/>
    </location>
</feature>
<dbReference type="Pfam" id="PF08643">
    <property type="entry name" value="DUF1776"/>
    <property type="match status" value="1"/>
</dbReference>
<dbReference type="PANTHER" id="PTHR43313:SF1">
    <property type="entry name" value="3BETA-HYDROXYSTEROID DEHYDROGENASE DHS-16"/>
    <property type="match status" value="1"/>
</dbReference>
<feature type="compositionally biased region" description="Low complexity" evidence="1">
    <location>
        <begin position="495"/>
        <end position="508"/>
    </location>
</feature>
<dbReference type="SUPFAM" id="SSF51735">
    <property type="entry name" value="NAD(P)-binding Rossmann-fold domains"/>
    <property type="match status" value="1"/>
</dbReference>
<dbReference type="Proteomes" id="UP001583186">
    <property type="component" value="Unassembled WGS sequence"/>
</dbReference>
<keyword evidence="2" id="KW-1133">Transmembrane helix</keyword>
<evidence type="ECO:0000313" key="3">
    <source>
        <dbReference type="EMBL" id="KAL1898516.1"/>
    </source>
</evidence>
<keyword evidence="4" id="KW-1185">Reference proteome</keyword>